<feature type="compositionally biased region" description="Basic and acidic residues" evidence="1">
    <location>
        <begin position="228"/>
        <end position="241"/>
    </location>
</feature>
<name>A0A9D3Z2X1_DREPO</name>
<accession>A0A9D3Z2X1</accession>
<evidence type="ECO:0000313" key="3">
    <source>
        <dbReference type="Proteomes" id="UP000828390"/>
    </source>
</evidence>
<protein>
    <submittedName>
        <fullName evidence="2">Uncharacterized protein</fullName>
    </submittedName>
</protein>
<sequence length="493" mass="55879">MDQSGALGKFRQQKERWIECKDGETTEFDVEDVGFVRESLQYLPYAPSLSFLRQELLVGPKTYFQIVGTLLLHKRILTQTEKRNAIYNFPGLCTGCMRMGLCYGCQKNPQLHYHEDRPVRTGGGFTYFKKDRPENEISAKHPMNWKIKHPEQALKMLMEEYAGVELEGALSDEVKRHLDLQHRTKGHTDAPVRSTIPDFAAEMKKLLSKGELRDGVLSDDHVAIAGDLKGDLEGEDQSGKRDHGRGHHPGDGDGAEYGHGQGQEGGTESDLEGYQGHYGSTVESEMEQHERMAVPSHSDQPQRKKKKRHDGKDTSEAIEDEAKRDHNYDEDGNRIRKYRKNESGERVTDTDSSNEDTEGETTSRGRRKQRLYKTPPAFKLKKSPTRRIEARSPFSTDRKYTLPKGKGLDIKKSDKKLTEFKDFKGGDVSWKEPKKFELKRKDTKTTKFWSGPPKSHATKGTKSNSPARQAHRVPSPRPVISPDSGLDSELLTA</sequence>
<evidence type="ECO:0000313" key="2">
    <source>
        <dbReference type="EMBL" id="KAH3709671.1"/>
    </source>
</evidence>
<feature type="compositionally biased region" description="Basic and acidic residues" evidence="1">
    <location>
        <begin position="310"/>
        <end position="349"/>
    </location>
</feature>
<gene>
    <name evidence="2" type="ORF">DPMN_069134</name>
</gene>
<keyword evidence="3" id="KW-1185">Reference proteome</keyword>
<dbReference type="AlphaFoldDB" id="A0A9D3Z2X1"/>
<feature type="region of interest" description="Disordered" evidence="1">
    <location>
        <begin position="441"/>
        <end position="493"/>
    </location>
</feature>
<dbReference type="Proteomes" id="UP000828390">
    <property type="component" value="Unassembled WGS sequence"/>
</dbReference>
<feature type="compositionally biased region" description="Gly residues" evidence="1">
    <location>
        <begin position="255"/>
        <end position="265"/>
    </location>
</feature>
<feature type="compositionally biased region" description="Basic and acidic residues" evidence="1">
    <location>
        <begin position="386"/>
        <end position="408"/>
    </location>
</feature>
<reference evidence="2" key="1">
    <citation type="journal article" date="2019" name="bioRxiv">
        <title>The Genome of the Zebra Mussel, Dreissena polymorpha: A Resource for Invasive Species Research.</title>
        <authorList>
            <person name="McCartney M.A."/>
            <person name="Auch B."/>
            <person name="Kono T."/>
            <person name="Mallez S."/>
            <person name="Zhang Y."/>
            <person name="Obille A."/>
            <person name="Becker A."/>
            <person name="Abrahante J.E."/>
            <person name="Garbe J."/>
            <person name="Badalamenti J.P."/>
            <person name="Herman A."/>
            <person name="Mangelson H."/>
            <person name="Liachko I."/>
            <person name="Sullivan S."/>
            <person name="Sone E.D."/>
            <person name="Koren S."/>
            <person name="Silverstein K.A.T."/>
            <person name="Beckman K.B."/>
            <person name="Gohl D.M."/>
        </authorList>
    </citation>
    <scope>NUCLEOTIDE SEQUENCE</scope>
    <source>
        <strain evidence="2">Duluth1</strain>
        <tissue evidence="2">Whole animal</tissue>
    </source>
</reference>
<evidence type="ECO:0000256" key="1">
    <source>
        <dbReference type="SAM" id="MobiDB-lite"/>
    </source>
</evidence>
<proteinExistence type="predicted"/>
<feature type="region of interest" description="Disordered" evidence="1">
    <location>
        <begin position="228"/>
        <end position="408"/>
    </location>
</feature>
<organism evidence="2 3">
    <name type="scientific">Dreissena polymorpha</name>
    <name type="common">Zebra mussel</name>
    <name type="synonym">Mytilus polymorpha</name>
    <dbReference type="NCBI Taxonomy" id="45954"/>
    <lineage>
        <taxon>Eukaryota</taxon>
        <taxon>Metazoa</taxon>
        <taxon>Spiralia</taxon>
        <taxon>Lophotrochozoa</taxon>
        <taxon>Mollusca</taxon>
        <taxon>Bivalvia</taxon>
        <taxon>Autobranchia</taxon>
        <taxon>Heteroconchia</taxon>
        <taxon>Euheterodonta</taxon>
        <taxon>Imparidentia</taxon>
        <taxon>Neoheterodontei</taxon>
        <taxon>Myida</taxon>
        <taxon>Dreissenoidea</taxon>
        <taxon>Dreissenidae</taxon>
        <taxon>Dreissena</taxon>
    </lineage>
</organism>
<feature type="compositionally biased region" description="Polar residues" evidence="1">
    <location>
        <begin position="458"/>
        <end position="467"/>
    </location>
</feature>
<comment type="caution">
    <text evidence="2">The sequence shown here is derived from an EMBL/GenBank/DDBJ whole genome shotgun (WGS) entry which is preliminary data.</text>
</comment>
<dbReference type="EMBL" id="JAIWYP010000014">
    <property type="protein sequence ID" value="KAH3709671.1"/>
    <property type="molecule type" value="Genomic_DNA"/>
</dbReference>
<reference evidence="2" key="2">
    <citation type="submission" date="2020-11" db="EMBL/GenBank/DDBJ databases">
        <authorList>
            <person name="McCartney M.A."/>
            <person name="Auch B."/>
            <person name="Kono T."/>
            <person name="Mallez S."/>
            <person name="Becker A."/>
            <person name="Gohl D.M."/>
            <person name="Silverstein K.A.T."/>
            <person name="Koren S."/>
            <person name="Bechman K.B."/>
            <person name="Herman A."/>
            <person name="Abrahante J.E."/>
            <person name="Garbe J."/>
        </authorList>
    </citation>
    <scope>NUCLEOTIDE SEQUENCE</scope>
    <source>
        <strain evidence="2">Duluth1</strain>
        <tissue evidence="2">Whole animal</tissue>
    </source>
</reference>